<sequence length="188" mass="20480">MSHPIPAESVELLNTVVPPPNRPPLLYQEMAVNTAVLRGYIERPILGTRGLLYTGQMTSQDRELCILRVTGRKRAVHEWGVHVAYFGRTSGLSESQVAATATNSQPTPDWTDRQRAVIAIADAVVNFRPLAGRSAGLVKAEMDVTERAEFIALASQYLAISSMCRVLEVPVEPGTPEMPTVTTDHTGS</sequence>
<comment type="caution">
    <text evidence="1">The sequence shown here is derived from an EMBL/GenBank/DDBJ whole genome shotgun (WGS) entry which is preliminary data.</text>
</comment>
<gene>
    <name evidence="1" type="ORF">CHR55_32250</name>
</gene>
<reference evidence="1 2" key="1">
    <citation type="submission" date="2017-07" db="EMBL/GenBank/DDBJ databases">
        <title>Draft sequence of Rhodococcus enclensis 23b-28.</title>
        <authorList>
            <person name="Besaury L."/>
            <person name="Sancelme M."/>
            <person name="Amato P."/>
            <person name="Lallement A."/>
            <person name="Delort A.-M."/>
        </authorList>
    </citation>
    <scope>NUCLEOTIDE SEQUENCE [LARGE SCALE GENOMIC DNA]</scope>
    <source>
        <strain evidence="1 2">23b-28</strain>
    </source>
</reference>
<dbReference type="PANTHER" id="PTHR34846:SF5">
    <property type="entry name" value="CARBOXYMUCONOLACTONE DECARBOXYLASE-LIKE DOMAIN-CONTAINING PROTEIN"/>
    <property type="match status" value="1"/>
</dbReference>
<dbReference type="RefSeq" id="WP_099698968.1">
    <property type="nucleotide sequence ID" value="NZ_NOVD01000069.1"/>
</dbReference>
<dbReference type="AlphaFoldDB" id="A0A2A5IYT5"/>
<accession>A0A2A5IYT5</accession>
<evidence type="ECO:0008006" key="3">
    <source>
        <dbReference type="Google" id="ProtNLM"/>
    </source>
</evidence>
<dbReference type="PANTHER" id="PTHR34846">
    <property type="entry name" value="4-CARBOXYMUCONOLACTONE DECARBOXYLASE FAMILY PROTEIN (AFU_ORTHOLOGUE AFUA_6G11590)"/>
    <property type="match status" value="1"/>
</dbReference>
<name>A0A2A5IYT5_RHOSG</name>
<proteinExistence type="predicted"/>
<dbReference type="SUPFAM" id="SSF69118">
    <property type="entry name" value="AhpD-like"/>
    <property type="match status" value="1"/>
</dbReference>
<dbReference type="EMBL" id="NOVD01000069">
    <property type="protein sequence ID" value="PCK22495.1"/>
    <property type="molecule type" value="Genomic_DNA"/>
</dbReference>
<evidence type="ECO:0000313" key="2">
    <source>
        <dbReference type="Proteomes" id="UP000230886"/>
    </source>
</evidence>
<organism evidence="1 2">
    <name type="scientific">Rhodococcus qingshengii</name>
    <dbReference type="NCBI Taxonomy" id="334542"/>
    <lineage>
        <taxon>Bacteria</taxon>
        <taxon>Bacillati</taxon>
        <taxon>Actinomycetota</taxon>
        <taxon>Actinomycetes</taxon>
        <taxon>Mycobacteriales</taxon>
        <taxon>Nocardiaceae</taxon>
        <taxon>Rhodococcus</taxon>
        <taxon>Rhodococcus erythropolis group</taxon>
    </lineage>
</organism>
<dbReference type="Proteomes" id="UP000230886">
    <property type="component" value="Unassembled WGS sequence"/>
</dbReference>
<dbReference type="InterPro" id="IPR029032">
    <property type="entry name" value="AhpD-like"/>
</dbReference>
<protein>
    <recommendedName>
        <fullName evidence="3">Carboxymuconolactone decarboxylase family protein</fullName>
    </recommendedName>
</protein>
<evidence type="ECO:0000313" key="1">
    <source>
        <dbReference type="EMBL" id="PCK22495.1"/>
    </source>
</evidence>
<dbReference type="Gene3D" id="1.20.1290.10">
    <property type="entry name" value="AhpD-like"/>
    <property type="match status" value="1"/>
</dbReference>